<name>A0A835RRQ2_VANPL</name>
<protein>
    <submittedName>
        <fullName evidence="1">Uncharacterized protein</fullName>
    </submittedName>
</protein>
<dbReference type="Proteomes" id="UP000636800">
    <property type="component" value="Chromosome 2"/>
</dbReference>
<keyword evidence="2" id="KW-1185">Reference proteome</keyword>
<reference evidence="1 2" key="1">
    <citation type="journal article" date="2020" name="Nat. Food">
        <title>A phased Vanilla planifolia genome enables genetic improvement of flavour and production.</title>
        <authorList>
            <person name="Hasing T."/>
            <person name="Tang H."/>
            <person name="Brym M."/>
            <person name="Khazi F."/>
            <person name="Huang T."/>
            <person name="Chambers A.H."/>
        </authorList>
    </citation>
    <scope>NUCLEOTIDE SEQUENCE [LARGE SCALE GENOMIC DNA]</scope>
    <source>
        <tissue evidence="1">Leaf</tissue>
    </source>
</reference>
<dbReference type="OrthoDB" id="429813at2759"/>
<dbReference type="EMBL" id="JADCNL010000002">
    <property type="protein sequence ID" value="KAG0493140.1"/>
    <property type="molecule type" value="Genomic_DNA"/>
</dbReference>
<proteinExistence type="predicted"/>
<evidence type="ECO:0000313" key="1">
    <source>
        <dbReference type="EMBL" id="KAG0493140.1"/>
    </source>
</evidence>
<evidence type="ECO:0000313" key="2">
    <source>
        <dbReference type="Proteomes" id="UP000636800"/>
    </source>
</evidence>
<accession>A0A835RRQ2</accession>
<dbReference type="AlphaFoldDB" id="A0A835RRQ2"/>
<gene>
    <name evidence="1" type="ORF">HPP92_006538</name>
</gene>
<sequence length="144" mass="16116">MKKMRIPQKMMEGMTMNFSLEVDNLGNDSDEEGLDDRELANACNTKELNEVIEVQAIPIYGLVIKAAEVSINEADGILSNEDFQRIKELKANKEAKKALSQHGLLRKDEGYKAATFKIPSSEQLSAKRVNPVKLEAHVRSKLSK</sequence>
<organism evidence="1 2">
    <name type="scientific">Vanilla planifolia</name>
    <name type="common">Vanilla</name>
    <dbReference type="NCBI Taxonomy" id="51239"/>
    <lineage>
        <taxon>Eukaryota</taxon>
        <taxon>Viridiplantae</taxon>
        <taxon>Streptophyta</taxon>
        <taxon>Embryophyta</taxon>
        <taxon>Tracheophyta</taxon>
        <taxon>Spermatophyta</taxon>
        <taxon>Magnoliopsida</taxon>
        <taxon>Liliopsida</taxon>
        <taxon>Asparagales</taxon>
        <taxon>Orchidaceae</taxon>
        <taxon>Vanilloideae</taxon>
        <taxon>Vanilleae</taxon>
        <taxon>Vanilla</taxon>
    </lineage>
</organism>
<comment type="caution">
    <text evidence="1">The sequence shown here is derived from an EMBL/GenBank/DDBJ whole genome shotgun (WGS) entry which is preliminary data.</text>
</comment>